<evidence type="ECO:0000313" key="7">
    <source>
        <dbReference type="EnsemblMetazoa" id="GBRI022297-PA"/>
    </source>
</evidence>
<dbReference type="AlphaFoldDB" id="A0A1A9WJT6"/>
<dbReference type="PANTHER" id="PTHR21646:SF46">
    <property type="entry name" value="UBIQUITIN CARBOXYL-TERMINAL HYDROLASE"/>
    <property type="match status" value="1"/>
</dbReference>
<dbReference type="Proteomes" id="UP000091820">
    <property type="component" value="Unassembled WGS sequence"/>
</dbReference>
<keyword evidence="3" id="KW-0833">Ubl conjugation pathway</keyword>
<dbReference type="SUPFAM" id="SSF54001">
    <property type="entry name" value="Cysteine proteinases"/>
    <property type="match status" value="1"/>
</dbReference>
<evidence type="ECO:0000256" key="4">
    <source>
        <dbReference type="SAM" id="Coils"/>
    </source>
</evidence>
<comment type="similarity">
    <text evidence="2 3">Belongs to the peptidase C19 family.</text>
</comment>
<feature type="coiled-coil region" evidence="4">
    <location>
        <begin position="366"/>
        <end position="444"/>
    </location>
</feature>
<dbReference type="Gene3D" id="3.40.250.10">
    <property type="entry name" value="Rhodanese-like domain"/>
    <property type="match status" value="1"/>
</dbReference>
<dbReference type="EnsemblMetazoa" id="GBRI022297-RA">
    <property type="protein sequence ID" value="GBRI022297-PA"/>
    <property type="gene ID" value="GBRI022297"/>
</dbReference>
<evidence type="ECO:0000259" key="6">
    <source>
        <dbReference type="PROSITE" id="PS50235"/>
    </source>
</evidence>
<dbReference type="Gene3D" id="3.90.70.10">
    <property type="entry name" value="Cysteine proteinases"/>
    <property type="match status" value="1"/>
</dbReference>
<dbReference type="STRING" id="37001.A0A1A9WJT6"/>
<dbReference type="Gene3D" id="1.20.58.80">
    <property type="entry name" value="Phosphotransferase system, lactose/cellobiose-type IIA subunit"/>
    <property type="match status" value="1"/>
</dbReference>
<dbReference type="InterPro" id="IPR015063">
    <property type="entry name" value="USP8_dimer"/>
</dbReference>
<feature type="region of interest" description="Disordered" evidence="5">
    <location>
        <begin position="492"/>
        <end position="528"/>
    </location>
</feature>
<evidence type="ECO:0000256" key="1">
    <source>
        <dbReference type="ARBA" id="ARBA00000707"/>
    </source>
</evidence>
<dbReference type="InterPro" id="IPR036873">
    <property type="entry name" value="Rhodanese-like_dom_sf"/>
</dbReference>
<dbReference type="SUPFAM" id="SSF52821">
    <property type="entry name" value="Rhodanese/Cell cycle control phosphatase"/>
    <property type="match status" value="1"/>
</dbReference>
<evidence type="ECO:0000256" key="2">
    <source>
        <dbReference type="ARBA" id="ARBA00009085"/>
    </source>
</evidence>
<dbReference type="InterPro" id="IPR028889">
    <property type="entry name" value="USP"/>
</dbReference>
<dbReference type="Pfam" id="PF00443">
    <property type="entry name" value="UCH"/>
    <property type="match status" value="1"/>
</dbReference>
<organism evidence="7 8">
    <name type="scientific">Glossina brevipalpis</name>
    <dbReference type="NCBI Taxonomy" id="37001"/>
    <lineage>
        <taxon>Eukaryota</taxon>
        <taxon>Metazoa</taxon>
        <taxon>Ecdysozoa</taxon>
        <taxon>Arthropoda</taxon>
        <taxon>Hexapoda</taxon>
        <taxon>Insecta</taxon>
        <taxon>Pterygota</taxon>
        <taxon>Neoptera</taxon>
        <taxon>Endopterygota</taxon>
        <taxon>Diptera</taxon>
        <taxon>Brachycera</taxon>
        <taxon>Muscomorpha</taxon>
        <taxon>Hippoboscoidea</taxon>
        <taxon>Glossinidae</taxon>
        <taxon>Glossina</taxon>
    </lineage>
</organism>
<dbReference type="InterPro" id="IPR038765">
    <property type="entry name" value="Papain-like_cys_pep_sf"/>
</dbReference>
<dbReference type="InterPro" id="IPR018200">
    <property type="entry name" value="USP_CS"/>
</dbReference>
<dbReference type="InterPro" id="IPR050185">
    <property type="entry name" value="Ub_carboxyl-term_hydrolase"/>
</dbReference>
<feature type="domain" description="USP" evidence="6">
    <location>
        <begin position="558"/>
        <end position="891"/>
    </location>
</feature>
<dbReference type="GO" id="GO:0016579">
    <property type="term" value="P:protein deubiquitination"/>
    <property type="evidence" value="ECO:0007669"/>
    <property type="project" value="InterPro"/>
</dbReference>
<dbReference type="CDD" id="cd22249">
    <property type="entry name" value="UDM1_RNF168_RNF169-like"/>
    <property type="match status" value="1"/>
</dbReference>
<dbReference type="CDD" id="cd02674">
    <property type="entry name" value="Peptidase_C19R"/>
    <property type="match status" value="1"/>
</dbReference>
<dbReference type="PROSITE" id="PS50235">
    <property type="entry name" value="USP_3"/>
    <property type="match status" value="1"/>
</dbReference>
<dbReference type="EC" id="3.4.19.12" evidence="3"/>
<keyword evidence="3" id="KW-0378">Hydrolase</keyword>
<dbReference type="PROSITE" id="PS00973">
    <property type="entry name" value="USP_2"/>
    <property type="match status" value="1"/>
</dbReference>
<dbReference type="VEuPathDB" id="VectorBase:GBRI022297"/>
<proteinExistence type="inferred from homology"/>
<dbReference type="InterPro" id="IPR001394">
    <property type="entry name" value="Peptidase_C19_UCH"/>
</dbReference>
<keyword evidence="8" id="KW-1185">Reference proteome</keyword>
<dbReference type="PROSITE" id="PS00972">
    <property type="entry name" value="USP_1"/>
    <property type="match status" value="1"/>
</dbReference>
<evidence type="ECO:0000313" key="8">
    <source>
        <dbReference type="Proteomes" id="UP000091820"/>
    </source>
</evidence>
<protein>
    <recommendedName>
        <fullName evidence="3">Ubiquitin carboxyl-terminal hydrolase</fullName>
        <ecNumber evidence="3">3.4.19.12</ecNumber>
    </recommendedName>
</protein>
<keyword evidence="4" id="KW-0175">Coiled coil</keyword>
<dbReference type="SUPFAM" id="SSF140856">
    <property type="entry name" value="USP8 N-terminal domain-like"/>
    <property type="match status" value="1"/>
</dbReference>
<dbReference type="Pfam" id="PF08969">
    <property type="entry name" value="USP8_dimer"/>
    <property type="match status" value="1"/>
</dbReference>
<reference evidence="8" key="1">
    <citation type="submission" date="2014-03" db="EMBL/GenBank/DDBJ databases">
        <authorList>
            <person name="Aksoy S."/>
            <person name="Warren W."/>
            <person name="Wilson R.K."/>
        </authorList>
    </citation>
    <scope>NUCLEOTIDE SEQUENCE [LARGE SCALE GENOMIC DNA]</scope>
    <source>
        <strain evidence="8">IAEA</strain>
    </source>
</reference>
<keyword evidence="3" id="KW-0645">Protease</keyword>
<name>A0A1A9WJT6_9MUSC</name>
<comment type="catalytic activity">
    <reaction evidence="1 3">
        <text>Thiol-dependent hydrolysis of ester, thioester, amide, peptide and isopeptide bonds formed by the C-terminal Gly of ubiquitin (a 76-residue protein attached to proteins as an intracellular targeting signal).</text>
        <dbReference type="EC" id="3.4.19.12"/>
    </reaction>
</comment>
<dbReference type="PANTHER" id="PTHR21646">
    <property type="entry name" value="UBIQUITIN CARBOXYL-TERMINAL HYDROLASE"/>
    <property type="match status" value="1"/>
</dbReference>
<accession>A0A1A9WJT6</accession>
<dbReference type="GO" id="GO:0004843">
    <property type="term" value="F:cysteine-type deubiquitinase activity"/>
    <property type="evidence" value="ECO:0007669"/>
    <property type="project" value="UniProtKB-UniRule"/>
</dbReference>
<sequence>MNSIKKLHICKNLTELEGKTAIPDVSDKKIPMLLETARKIIDVAEKKYNEGDQEAAYICYMRYFNLLNSIHKKPDYQQYKSQIRLTLGDNHVNKLTMDRLEDITKSLEERYTHLEMNGNLASTIEGTQTLTQLNLPSRSRSVSPIKNGKLLRAVTCRQLYEFMQVQSVLVMDCRPSEDYRESNLNYSLSFNVPAEIIRAGMSAGKLQDQLGQESKKLWSARSVKERVVLMDWNSSSTELKEDSPIGILLDILQLWDPDAVYRSPIGILDGGYEYFVMMYPTCCTNPTIVGPQSNSTIIEYGLVEDIEYPSVNDIQLKDDIIAQNQSNSSLSNHITLTSNRPAVDRSSKLAAVKLYNEKQQVITDIAKEQEILLEKAKENDQQYEQIAEQFNDIYNKKEFTNADQQIVYKLMQAESAAEDYKNENQRLKAELDLYKRREEEEKANPPLELAKDVEKIAAKIEERERVDEQLTKERLQLAEKLAVATKNKRRPLYNDLRPHGEDTDLEKNNENIKKLSFKPSPPQFDRSIKPQHYISNNYAEERVRDFSPVSGKVSRGLTGLKNLGNTCYMNSIIQCLSNTPQLAEYCLTDRYKKYVSRTNKTKGQIVDEVAALIKMLWTGNYKCVASRDLKYVIGQYQRMFRGLEQQDSHEFLTILMDWLHSDLQTLTPEHLREPMTASDKAWLEFTKAKESLILHLFYGQIKSIVKCAECGNESATYECFSNLSLELPENTCNLTECLDMYFSGERIFGWNCPSCEHKRDALHVTTKHAIKKLNIAKLPSVLVIHLKRFYADTDSPNPSYKKKLNYLRFPLENLDMSQYITISEKKRSTPKQYRLYAVSNHYGFMESGHYTAFCKSDALDHWYKFDDQMVTPLDSSKVVSSAAYILFYTRLPPLRTLG</sequence>
<evidence type="ECO:0000256" key="5">
    <source>
        <dbReference type="SAM" id="MobiDB-lite"/>
    </source>
</evidence>
<dbReference type="GO" id="GO:0006508">
    <property type="term" value="P:proteolysis"/>
    <property type="evidence" value="ECO:0007669"/>
    <property type="project" value="UniProtKB-KW"/>
</dbReference>
<evidence type="ECO:0000256" key="3">
    <source>
        <dbReference type="RuleBase" id="RU366025"/>
    </source>
</evidence>
<feature type="compositionally biased region" description="Basic and acidic residues" evidence="5">
    <location>
        <begin position="496"/>
        <end position="513"/>
    </location>
</feature>
<reference evidence="7" key="2">
    <citation type="submission" date="2020-05" db="UniProtKB">
        <authorList>
            <consortium name="EnsemblMetazoa"/>
        </authorList>
    </citation>
    <scope>IDENTIFICATION</scope>
    <source>
        <strain evidence="7">IAEA</strain>
    </source>
</reference>
<keyword evidence="3" id="KW-0788">Thiol protease</keyword>